<name>G8Y755_PICSO</name>
<dbReference type="InParanoid" id="G8Y755"/>
<evidence type="ECO:0000313" key="4">
    <source>
        <dbReference type="Proteomes" id="UP000005222"/>
    </source>
</evidence>
<feature type="region of interest" description="Disordered" evidence="1">
    <location>
        <begin position="17"/>
        <end position="121"/>
    </location>
</feature>
<evidence type="ECO:0000313" key="3">
    <source>
        <dbReference type="EMBL" id="CCE84435.1"/>
    </source>
</evidence>
<reference evidence="3" key="1">
    <citation type="submission" date="2011-10" db="EMBL/GenBank/DDBJ databases">
        <authorList>
            <person name="Genoscope - CEA"/>
        </authorList>
    </citation>
    <scope>NUCLEOTIDE SEQUENCE</scope>
</reference>
<accession>G8Y755</accession>
<dbReference type="Proteomes" id="UP000005222">
    <property type="component" value="Chromosome K"/>
</dbReference>
<feature type="compositionally biased region" description="Basic and acidic residues" evidence="1">
    <location>
        <begin position="42"/>
        <end position="95"/>
    </location>
</feature>
<evidence type="ECO:0000313" key="2">
    <source>
        <dbReference type="EMBL" id="CCE83404.1"/>
    </source>
</evidence>
<proteinExistence type="predicted"/>
<protein>
    <submittedName>
        <fullName evidence="3">Piso0_003979 protein</fullName>
    </submittedName>
</protein>
<dbReference type="HOGENOM" id="CLU_1678588_0_0_1"/>
<dbReference type="Proteomes" id="UP000005222">
    <property type="component" value="Chromosome L"/>
</dbReference>
<dbReference type="EMBL" id="FO082049">
    <property type="protein sequence ID" value="CCE83404.1"/>
    <property type="molecule type" value="Genomic_DNA"/>
</dbReference>
<dbReference type="AlphaFoldDB" id="G8Y755"/>
<dbReference type="InterPro" id="IPR013169">
    <property type="entry name" value="mRNA_splic_Cwf18-like"/>
</dbReference>
<sequence>MSSLEESLRERKARLLSLRQKVNKNVVEERSSDVPKASNSDSGDREEINRIPNKPEQDTRDTEKVYNNDEEHSASEAESTTHEREEPDVPEHEQSTSHSLDNQPASETQPEQSTKQDSLYNYDLKKDLQPYFALAERKTRLAINKLLQKKYETYVNE</sequence>
<dbReference type="Pfam" id="PF08315">
    <property type="entry name" value="cwf18"/>
    <property type="match status" value="1"/>
</dbReference>
<keyword evidence="4" id="KW-1185">Reference proteome</keyword>
<gene>
    <name evidence="3" type="primary">Piso0_003979</name>
    <name evidence="2" type="ORF">GNLVRS01_PISO0K06786g</name>
    <name evidence="3" type="ORF">GNLVRS01_PISO0L06787g</name>
</gene>
<reference evidence="4" key="2">
    <citation type="journal article" date="2012" name="G3 (Bethesda)">
        <title>Pichia sorbitophila, an interspecies yeast hybrid reveals early steps of genome resolution following polyploidization.</title>
        <authorList>
            <person name="Leh Louis V."/>
            <person name="Despons L."/>
            <person name="Friedrich A."/>
            <person name="Martin T."/>
            <person name="Durrens P."/>
            <person name="Casaregola S."/>
            <person name="Neuveglise C."/>
            <person name="Fairhead C."/>
            <person name="Marck C."/>
            <person name="Cruz J.A."/>
            <person name="Straub M.L."/>
            <person name="Kugler V."/>
            <person name="Sacerdot C."/>
            <person name="Uzunov Z."/>
            <person name="Thierry A."/>
            <person name="Weiss S."/>
            <person name="Bleykasten C."/>
            <person name="De Montigny J."/>
            <person name="Jacques N."/>
            <person name="Jung P."/>
            <person name="Lemaire M."/>
            <person name="Mallet S."/>
            <person name="Morel G."/>
            <person name="Richard G.F."/>
            <person name="Sarkar A."/>
            <person name="Savel G."/>
            <person name="Schacherer J."/>
            <person name="Seret M.L."/>
            <person name="Talla E."/>
            <person name="Samson G."/>
            <person name="Jubin C."/>
            <person name="Poulain J."/>
            <person name="Vacherie B."/>
            <person name="Barbe V."/>
            <person name="Pelletier E."/>
            <person name="Sherman D.J."/>
            <person name="Westhof E."/>
            <person name="Weissenbach J."/>
            <person name="Baret P.V."/>
            <person name="Wincker P."/>
            <person name="Gaillardin C."/>
            <person name="Dujon B."/>
            <person name="Souciet J.L."/>
        </authorList>
    </citation>
    <scope>NUCLEOTIDE SEQUENCE [LARGE SCALE GENOMIC DNA]</scope>
    <source>
        <strain evidence="4">ATCC MYA-4447 / BCRC 22081 / CBS 7064 / NBRC 10061 / NRRL Y-12695</strain>
    </source>
</reference>
<dbReference type="EMBL" id="FO082048">
    <property type="protein sequence ID" value="CCE84435.1"/>
    <property type="molecule type" value="Genomic_DNA"/>
</dbReference>
<feature type="compositionally biased region" description="Polar residues" evidence="1">
    <location>
        <begin position="96"/>
        <end position="119"/>
    </location>
</feature>
<organism evidence="3 4">
    <name type="scientific">Pichia sorbitophila (strain ATCC MYA-4447 / BCRC 22081 / CBS 7064 / NBRC 10061 / NRRL Y-12695)</name>
    <name type="common">Hybrid yeast</name>
    <dbReference type="NCBI Taxonomy" id="559304"/>
    <lineage>
        <taxon>Eukaryota</taxon>
        <taxon>Fungi</taxon>
        <taxon>Dikarya</taxon>
        <taxon>Ascomycota</taxon>
        <taxon>Saccharomycotina</taxon>
        <taxon>Pichiomycetes</taxon>
        <taxon>Debaryomycetaceae</taxon>
        <taxon>Millerozyma</taxon>
    </lineage>
</organism>
<evidence type="ECO:0000256" key="1">
    <source>
        <dbReference type="SAM" id="MobiDB-lite"/>
    </source>
</evidence>